<dbReference type="PANTHER" id="PTHR31524">
    <property type="match status" value="1"/>
</dbReference>
<proteinExistence type="predicted"/>
<organism evidence="5 6">
    <name type="scientific">Oesophagostomum dentatum</name>
    <name type="common">Nodular worm</name>
    <dbReference type="NCBI Taxonomy" id="61180"/>
    <lineage>
        <taxon>Eukaryota</taxon>
        <taxon>Metazoa</taxon>
        <taxon>Ecdysozoa</taxon>
        <taxon>Nematoda</taxon>
        <taxon>Chromadorea</taxon>
        <taxon>Rhabditida</taxon>
        <taxon>Rhabditina</taxon>
        <taxon>Rhabditomorpha</taxon>
        <taxon>Strongyloidea</taxon>
        <taxon>Strongylidae</taxon>
        <taxon>Oesophagostomum</taxon>
    </lineage>
</organism>
<sequence>MAIAQVWNDTLATTSQLARNRLDSLPVVAMLGQDTQGPKVTPFSGAAESGTQFSIWLRRLEDVMRHLDGVAREKVEEMANDARKDYSQVVSHLKGYFESPQQRYVARQKLSSCKQEPAESCSAFANRVLNLVRAATTGQDIATQKDRVLEEFVARLRPDVRYYVKLDNPATFEQAVAKAQTVEQLLAEATAERLICPSKPTAEVHVIERPQSDRPATFIPPRDKSRFAQPQRNRNISQRRLFQAPTPRRLPITDPRRAECFNCGGIGHFRNQCPSPADINPRPRDSGESFPSRGNAVVPSSVPRRRNAQLMSCDPALSSSSSDPSLDRAHQRIAELSLSLQDSQNQLDQSRARVAALLQRNEELAQSAFDPSSPTVCRSLLPDVRMLCLCAIALLCLLNPVSAADVWLCPKENPTNIFFIPESYNCSGLLPKSTTPVDVLTLHIFRPNTKMYSSAAFLCKIIRHEVTYSVNFFGARREHHSELHLPVSPEECKLMSRHKRCIHGDMTEFSGIWRSSNEASFEFPSAPFGCCVEHSVRVTNCYLYETRVHARHDSDAPQSSVGDMSSCAYKDGTCTLSDGSAVIWSPDQEEQCRYIPVTKMTGFIMDTVWISKSREFALSWSNTSSVVQDCLKQLIITDQGYGIAQVSRKPRSDSPSDTGIVTTNQLAAQLLAVEGTMQLSMESIFHNALRTLCERTNILAITLHTALRSNPTLTMRNLLDRRDIFAEHLGNGYVTIRRCIPLPSRSVSFVPFNHTCFGYPQVQITLPSGSVWRAFLVPATGVITNKAPIVDCDSVTPFFLKSQSSIERLDPVTGALAPVSTTEAVQVSSLPQIS</sequence>
<dbReference type="GO" id="GO:0019899">
    <property type="term" value="F:enzyme binding"/>
    <property type="evidence" value="ECO:0007669"/>
    <property type="project" value="UniProtKB-ARBA"/>
</dbReference>
<dbReference type="Gene3D" id="4.10.60.10">
    <property type="entry name" value="Zinc finger, CCHC-type"/>
    <property type="match status" value="1"/>
</dbReference>
<feature type="coiled-coil region" evidence="2">
    <location>
        <begin position="326"/>
        <end position="367"/>
    </location>
</feature>
<keyword evidence="2" id="KW-0175">Coiled coil</keyword>
<evidence type="ECO:0000313" key="6">
    <source>
        <dbReference type="Proteomes" id="UP000053660"/>
    </source>
</evidence>
<feature type="region of interest" description="Disordered" evidence="3">
    <location>
        <begin position="271"/>
        <end position="305"/>
    </location>
</feature>
<evidence type="ECO:0000256" key="2">
    <source>
        <dbReference type="SAM" id="Coils"/>
    </source>
</evidence>
<feature type="domain" description="CCHC-type" evidence="4">
    <location>
        <begin position="260"/>
        <end position="275"/>
    </location>
</feature>
<feature type="non-terminal residue" evidence="5">
    <location>
        <position position="834"/>
    </location>
</feature>
<dbReference type="GO" id="GO:0003676">
    <property type="term" value="F:nucleic acid binding"/>
    <property type="evidence" value="ECO:0007669"/>
    <property type="project" value="InterPro"/>
</dbReference>
<feature type="compositionally biased region" description="Polar residues" evidence="3">
    <location>
        <begin position="228"/>
        <end position="240"/>
    </location>
</feature>
<dbReference type="GO" id="GO:0005737">
    <property type="term" value="C:cytoplasm"/>
    <property type="evidence" value="ECO:0007669"/>
    <property type="project" value="UniProtKB-ARBA"/>
</dbReference>
<dbReference type="Proteomes" id="UP000053660">
    <property type="component" value="Unassembled WGS sequence"/>
</dbReference>
<dbReference type="AlphaFoldDB" id="A0A0B1SJA2"/>
<dbReference type="GO" id="GO:0008270">
    <property type="term" value="F:zinc ion binding"/>
    <property type="evidence" value="ECO:0007669"/>
    <property type="project" value="UniProtKB-KW"/>
</dbReference>
<dbReference type="OrthoDB" id="5869299at2759"/>
<evidence type="ECO:0000313" key="5">
    <source>
        <dbReference type="EMBL" id="KHJ85418.1"/>
    </source>
</evidence>
<evidence type="ECO:0000256" key="3">
    <source>
        <dbReference type="SAM" id="MobiDB-lite"/>
    </source>
</evidence>
<dbReference type="Pfam" id="PF00098">
    <property type="entry name" value="zf-CCHC"/>
    <property type="match status" value="1"/>
</dbReference>
<dbReference type="SUPFAM" id="SSF57756">
    <property type="entry name" value="Retrovirus zinc finger-like domains"/>
    <property type="match status" value="1"/>
</dbReference>
<evidence type="ECO:0000256" key="1">
    <source>
        <dbReference type="PROSITE-ProRule" id="PRU00047"/>
    </source>
</evidence>
<keyword evidence="1" id="KW-0862">Zinc</keyword>
<evidence type="ECO:0000259" key="4">
    <source>
        <dbReference type="PROSITE" id="PS50158"/>
    </source>
</evidence>
<dbReference type="PROSITE" id="PS50158">
    <property type="entry name" value="ZF_CCHC"/>
    <property type="match status" value="1"/>
</dbReference>
<keyword evidence="1" id="KW-0479">Metal-binding</keyword>
<keyword evidence="6" id="KW-1185">Reference proteome</keyword>
<dbReference type="EMBL" id="KN563966">
    <property type="protein sequence ID" value="KHJ85418.1"/>
    <property type="molecule type" value="Genomic_DNA"/>
</dbReference>
<dbReference type="PANTHER" id="PTHR31524:SF2">
    <property type="entry name" value="PROTEIN CBG10426"/>
    <property type="match status" value="1"/>
</dbReference>
<keyword evidence="1" id="KW-0863">Zinc-finger</keyword>
<name>A0A0B1SJA2_OESDE</name>
<reference evidence="5 6" key="1">
    <citation type="submission" date="2014-03" db="EMBL/GenBank/DDBJ databases">
        <title>Draft genome of the hookworm Oesophagostomum dentatum.</title>
        <authorList>
            <person name="Mitreva M."/>
        </authorList>
    </citation>
    <scope>NUCLEOTIDE SEQUENCE [LARGE SCALE GENOMIC DNA]</scope>
    <source>
        <strain evidence="5 6">OD-Hann</strain>
    </source>
</reference>
<feature type="region of interest" description="Disordered" evidence="3">
    <location>
        <begin position="211"/>
        <end position="253"/>
    </location>
</feature>
<dbReference type="SMART" id="SM00343">
    <property type="entry name" value="ZnF_C2HC"/>
    <property type="match status" value="1"/>
</dbReference>
<gene>
    <name evidence="5" type="ORF">OESDEN_14856</name>
</gene>
<dbReference type="InterPro" id="IPR036875">
    <property type="entry name" value="Znf_CCHC_sf"/>
</dbReference>
<accession>A0A0B1SJA2</accession>
<dbReference type="InterPro" id="IPR001878">
    <property type="entry name" value="Znf_CCHC"/>
</dbReference>
<protein>
    <submittedName>
        <fullName evidence="5">Zinc knuckle</fullName>
    </submittedName>
</protein>